<evidence type="ECO:0000313" key="2">
    <source>
        <dbReference type="Proteomes" id="UP000537260"/>
    </source>
</evidence>
<organism evidence="1 2">
    <name type="scientific">Glaciibacter psychrotolerans</name>
    <dbReference type="NCBI Taxonomy" id="670054"/>
    <lineage>
        <taxon>Bacteria</taxon>
        <taxon>Bacillati</taxon>
        <taxon>Actinomycetota</taxon>
        <taxon>Actinomycetes</taxon>
        <taxon>Micrococcales</taxon>
        <taxon>Microbacteriaceae</taxon>
        <taxon>Glaciibacter</taxon>
    </lineage>
</organism>
<dbReference type="Proteomes" id="UP000537260">
    <property type="component" value="Unassembled WGS sequence"/>
</dbReference>
<reference evidence="1 2" key="1">
    <citation type="submission" date="2020-07" db="EMBL/GenBank/DDBJ databases">
        <title>Sequencing the genomes of 1000 actinobacteria strains.</title>
        <authorList>
            <person name="Klenk H.-P."/>
        </authorList>
    </citation>
    <scope>NUCLEOTIDE SEQUENCE [LARGE SCALE GENOMIC DNA]</scope>
    <source>
        <strain evidence="1 2">LI1</strain>
    </source>
</reference>
<name>A0A7Z0J7K2_9MICO</name>
<sequence>MYVENLSDLRRKVLRHFGSRAIYYSTSRYDAPGVSESGEVRFLLYDSFVFGFGIMEPPYTSLSIFLDFGGDIAATRVLGKELTFIENEETDLRDAFEVVNQYCRLRLPDRFLEAYDAL</sequence>
<evidence type="ECO:0000313" key="1">
    <source>
        <dbReference type="EMBL" id="NYJ21053.1"/>
    </source>
</evidence>
<protein>
    <submittedName>
        <fullName evidence="1">Uncharacterized protein</fullName>
    </submittedName>
</protein>
<accession>A0A7Z0J7K2</accession>
<dbReference type="EMBL" id="JACCFM010000001">
    <property type="protein sequence ID" value="NYJ21053.1"/>
    <property type="molecule type" value="Genomic_DNA"/>
</dbReference>
<gene>
    <name evidence="1" type="ORF">HNR05_002844</name>
</gene>
<proteinExistence type="predicted"/>
<dbReference type="AlphaFoldDB" id="A0A7Z0J7K2"/>
<keyword evidence="2" id="KW-1185">Reference proteome</keyword>
<comment type="caution">
    <text evidence="1">The sequence shown here is derived from an EMBL/GenBank/DDBJ whole genome shotgun (WGS) entry which is preliminary data.</text>
</comment>